<dbReference type="NCBIfam" id="TIGR00689">
    <property type="entry name" value="rpiB_lacA_lacB"/>
    <property type="match status" value="1"/>
</dbReference>
<dbReference type="PIRSF" id="PIRSF005384">
    <property type="entry name" value="RpiB_LacA_B"/>
    <property type="match status" value="1"/>
</dbReference>
<accession>A0ABU5HCU5</accession>
<dbReference type="EC" id="5.3.1.6" evidence="3"/>
<dbReference type="Pfam" id="PF02502">
    <property type="entry name" value="LacAB_rpiB"/>
    <property type="match status" value="1"/>
</dbReference>
<organism evidence="3 4">
    <name type="scientific">Hyalangium rubrum</name>
    <dbReference type="NCBI Taxonomy" id="3103134"/>
    <lineage>
        <taxon>Bacteria</taxon>
        <taxon>Pseudomonadati</taxon>
        <taxon>Myxococcota</taxon>
        <taxon>Myxococcia</taxon>
        <taxon>Myxococcales</taxon>
        <taxon>Cystobacterineae</taxon>
        <taxon>Archangiaceae</taxon>
        <taxon>Hyalangium</taxon>
    </lineage>
</organism>
<dbReference type="PANTHER" id="PTHR30345:SF0">
    <property type="entry name" value="DNA DAMAGE-REPAIR_TOLERATION PROTEIN DRT102"/>
    <property type="match status" value="1"/>
</dbReference>
<dbReference type="Proteomes" id="UP001291309">
    <property type="component" value="Unassembled WGS sequence"/>
</dbReference>
<dbReference type="InterPro" id="IPR003500">
    <property type="entry name" value="RpiB_LacA_LacB"/>
</dbReference>
<dbReference type="EMBL" id="JAXIVS010000009">
    <property type="protein sequence ID" value="MDY7229930.1"/>
    <property type="molecule type" value="Genomic_DNA"/>
</dbReference>
<reference evidence="3 4" key="1">
    <citation type="submission" date="2023-12" db="EMBL/GenBank/DDBJ databases">
        <title>the genome sequence of Hyalangium sp. s54d21.</title>
        <authorList>
            <person name="Zhang X."/>
        </authorList>
    </citation>
    <scope>NUCLEOTIDE SEQUENCE [LARGE SCALE GENOMIC DNA]</scope>
    <source>
        <strain evidence="4">s54d21</strain>
    </source>
</reference>
<evidence type="ECO:0000256" key="2">
    <source>
        <dbReference type="ARBA" id="ARBA00023235"/>
    </source>
</evidence>
<keyword evidence="4" id="KW-1185">Reference proteome</keyword>
<proteinExistence type="inferred from homology"/>
<dbReference type="RefSeq" id="WP_321548649.1">
    <property type="nucleotide sequence ID" value="NZ_JAXIVS010000009.1"/>
</dbReference>
<dbReference type="SUPFAM" id="SSF89623">
    <property type="entry name" value="Ribose/Galactose isomerase RpiB/AlsB"/>
    <property type="match status" value="1"/>
</dbReference>
<evidence type="ECO:0000256" key="1">
    <source>
        <dbReference type="ARBA" id="ARBA00008754"/>
    </source>
</evidence>
<dbReference type="InterPro" id="IPR004785">
    <property type="entry name" value="RpiB"/>
</dbReference>
<sequence length="147" mass="15821">MKIILASDHAGLELRQELVSALRERGVDFDDVGPTSRDSVDYPDFATKVARAVAKGEYTLGVLVCGTGIGMSIVANKHRGVRAALCTTEFEARMARAHNDANVLCVGQRVVGAGVGRSILEAFLATPFEGGRHEKRVQKIREAELEG</sequence>
<dbReference type="Gene3D" id="3.40.1400.10">
    <property type="entry name" value="Sugar-phosphate isomerase, RpiB/LacA/LacB"/>
    <property type="match status" value="1"/>
</dbReference>
<evidence type="ECO:0000313" key="3">
    <source>
        <dbReference type="EMBL" id="MDY7229930.1"/>
    </source>
</evidence>
<dbReference type="NCBIfam" id="TIGR01120">
    <property type="entry name" value="rpiB"/>
    <property type="match status" value="1"/>
</dbReference>
<dbReference type="NCBIfam" id="NF004051">
    <property type="entry name" value="PRK05571.1"/>
    <property type="match status" value="1"/>
</dbReference>
<gene>
    <name evidence="3" type="primary">rpiB</name>
    <name evidence="3" type="ORF">SYV04_26290</name>
</gene>
<dbReference type="PANTHER" id="PTHR30345">
    <property type="entry name" value="RIBOSE-5-PHOSPHATE ISOMERASE B"/>
    <property type="match status" value="1"/>
</dbReference>
<protein>
    <submittedName>
        <fullName evidence="3">Ribose 5-phosphate isomerase B</fullName>
        <ecNumber evidence="3">5.3.1.6</ecNumber>
    </submittedName>
</protein>
<comment type="similarity">
    <text evidence="1">Belongs to the LacAB/RpiB family.</text>
</comment>
<comment type="caution">
    <text evidence="3">The sequence shown here is derived from an EMBL/GenBank/DDBJ whole genome shotgun (WGS) entry which is preliminary data.</text>
</comment>
<dbReference type="InterPro" id="IPR036569">
    <property type="entry name" value="RpiB_LacA_LacB_sf"/>
</dbReference>
<keyword evidence="2 3" id="KW-0413">Isomerase</keyword>
<dbReference type="GO" id="GO:0004751">
    <property type="term" value="F:ribose-5-phosphate isomerase activity"/>
    <property type="evidence" value="ECO:0007669"/>
    <property type="project" value="UniProtKB-EC"/>
</dbReference>
<evidence type="ECO:0000313" key="4">
    <source>
        <dbReference type="Proteomes" id="UP001291309"/>
    </source>
</evidence>
<name>A0ABU5HCU5_9BACT</name>